<dbReference type="EMBL" id="AFWF01000040">
    <property type="protein sequence ID" value="EGU46329.1"/>
    <property type="molecule type" value="Genomic_DNA"/>
</dbReference>
<accession>F9RYQ3</accession>
<keyword evidence="2" id="KW-1185">Reference proteome</keyword>
<organism evidence="1 2">
    <name type="scientific">Vibrio ichthyoenteri ATCC 700023</name>
    <dbReference type="NCBI Taxonomy" id="870968"/>
    <lineage>
        <taxon>Bacteria</taxon>
        <taxon>Pseudomonadati</taxon>
        <taxon>Pseudomonadota</taxon>
        <taxon>Gammaproteobacteria</taxon>
        <taxon>Vibrionales</taxon>
        <taxon>Vibrionaceae</taxon>
        <taxon>Vibrio</taxon>
    </lineage>
</organism>
<evidence type="ECO:0000313" key="1">
    <source>
        <dbReference type="EMBL" id="EGU46329.1"/>
    </source>
</evidence>
<dbReference type="AlphaFoldDB" id="F9RYQ3"/>
<proteinExistence type="predicted"/>
<reference evidence="1 2" key="1">
    <citation type="journal article" date="2012" name="Int. J. Syst. Evol. Microbiol.">
        <title>Vibrio caribbeanicus sp. nov., isolated from the marine sponge Scleritoderma cyanea.</title>
        <authorList>
            <person name="Hoffmann M."/>
            <person name="Monday S.R."/>
            <person name="Allard M.W."/>
            <person name="Strain E.A."/>
            <person name="Whittaker P."/>
            <person name="Naum M."/>
            <person name="McCarthy P.J."/>
            <person name="Lopez J.V."/>
            <person name="Fischer M."/>
            <person name="Brown E.W."/>
        </authorList>
    </citation>
    <scope>NUCLEOTIDE SEQUENCE [LARGE SCALE GENOMIC DNA]</scope>
    <source>
        <strain evidence="1 2">ATCC 700023</strain>
    </source>
</reference>
<gene>
    <name evidence="1" type="ORF">VII00023_12101</name>
</gene>
<dbReference type="Proteomes" id="UP000004605">
    <property type="component" value="Unassembled WGS sequence"/>
</dbReference>
<evidence type="ECO:0000313" key="2">
    <source>
        <dbReference type="Proteomes" id="UP000004605"/>
    </source>
</evidence>
<protein>
    <submittedName>
        <fullName evidence="1">Uncharacterized protein</fullName>
    </submittedName>
</protein>
<comment type="caution">
    <text evidence="1">The sequence shown here is derived from an EMBL/GenBank/DDBJ whole genome shotgun (WGS) entry which is preliminary data.</text>
</comment>
<sequence>MQFIAHKAKRSSVTRVWDALWRGYAVLQGEIYDKQKVWGWKY</sequence>
<name>F9RYQ3_9VIBR</name>